<evidence type="ECO:0000256" key="1">
    <source>
        <dbReference type="SAM" id="MobiDB-lite"/>
    </source>
</evidence>
<reference evidence="2" key="1">
    <citation type="submission" date="2020-11" db="EMBL/GenBank/DDBJ databases">
        <authorList>
            <consortium name="DOE Joint Genome Institute"/>
            <person name="Ahrendt S."/>
            <person name="Riley R."/>
            <person name="Andreopoulos W."/>
            <person name="LaButti K."/>
            <person name="Pangilinan J."/>
            <person name="Ruiz-duenas F.J."/>
            <person name="Barrasa J.M."/>
            <person name="Sanchez-Garcia M."/>
            <person name="Camarero S."/>
            <person name="Miyauchi S."/>
            <person name="Serrano A."/>
            <person name="Linde D."/>
            <person name="Babiker R."/>
            <person name="Drula E."/>
            <person name="Ayuso-Fernandez I."/>
            <person name="Pacheco R."/>
            <person name="Padilla G."/>
            <person name="Ferreira P."/>
            <person name="Barriuso J."/>
            <person name="Kellner H."/>
            <person name="Castanera R."/>
            <person name="Alfaro M."/>
            <person name="Ramirez L."/>
            <person name="Pisabarro A.G."/>
            <person name="Kuo A."/>
            <person name="Tritt A."/>
            <person name="Lipzen A."/>
            <person name="He G."/>
            <person name="Yan M."/>
            <person name="Ng V."/>
            <person name="Cullen D."/>
            <person name="Martin F."/>
            <person name="Rosso M.-N."/>
            <person name="Henrissat B."/>
            <person name="Hibbett D."/>
            <person name="Martinez A.T."/>
            <person name="Grigoriev I.V."/>
        </authorList>
    </citation>
    <scope>NUCLEOTIDE SEQUENCE</scope>
    <source>
        <strain evidence="2">AH 44721</strain>
    </source>
</reference>
<comment type="caution">
    <text evidence="2">The sequence shown here is derived from an EMBL/GenBank/DDBJ whole genome shotgun (WGS) entry which is preliminary data.</text>
</comment>
<name>A0A9P5P1Q4_GYMJU</name>
<dbReference type="GO" id="GO:0000462">
    <property type="term" value="P:maturation of SSU-rRNA from tricistronic rRNA transcript (SSU-rRNA, 5.8S rRNA, LSU-rRNA)"/>
    <property type="evidence" value="ECO:0007669"/>
    <property type="project" value="TreeGrafter"/>
</dbReference>
<protein>
    <submittedName>
        <fullName evidence="2">Uncharacterized protein</fullName>
    </submittedName>
</protein>
<feature type="region of interest" description="Disordered" evidence="1">
    <location>
        <begin position="26"/>
        <end position="121"/>
    </location>
</feature>
<proteinExistence type="predicted"/>
<dbReference type="GO" id="GO:0005730">
    <property type="term" value="C:nucleolus"/>
    <property type="evidence" value="ECO:0007669"/>
    <property type="project" value="TreeGrafter"/>
</dbReference>
<dbReference type="Proteomes" id="UP000724874">
    <property type="component" value="Unassembled WGS sequence"/>
</dbReference>
<feature type="region of interest" description="Disordered" evidence="1">
    <location>
        <begin position="138"/>
        <end position="157"/>
    </location>
</feature>
<dbReference type="PANTHER" id="PTHR28096:SF1">
    <property type="entry name" value="PROTEIN FAF1"/>
    <property type="match status" value="1"/>
</dbReference>
<dbReference type="InterPro" id="IPR053030">
    <property type="entry name" value="Ribosomal_biogenesis_FAF1-like"/>
</dbReference>
<dbReference type="EMBL" id="JADNYJ010000001">
    <property type="protein sequence ID" value="KAF8913823.1"/>
    <property type="molecule type" value="Genomic_DNA"/>
</dbReference>
<evidence type="ECO:0000313" key="3">
    <source>
        <dbReference type="Proteomes" id="UP000724874"/>
    </source>
</evidence>
<feature type="compositionally biased region" description="Polar residues" evidence="1">
    <location>
        <begin position="41"/>
        <end position="54"/>
    </location>
</feature>
<feature type="region of interest" description="Disordered" evidence="1">
    <location>
        <begin position="261"/>
        <end position="321"/>
    </location>
</feature>
<gene>
    <name evidence="2" type="ORF">CPB84DRAFT_13033</name>
</gene>
<feature type="compositionally biased region" description="Polar residues" evidence="1">
    <location>
        <begin position="138"/>
        <end position="152"/>
    </location>
</feature>
<dbReference type="PANTHER" id="PTHR28096">
    <property type="entry name" value="PROTEIN FAF1"/>
    <property type="match status" value="1"/>
</dbReference>
<feature type="compositionally biased region" description="Basic and acidic residues" evidence="1">
    <location>
        <begin position="56"/>
        <end position="71"/>
    </location>
</feature>
<dbReference type="OrthoDB" id="5556956at2759"/>
<keyword evidence="3" id="KW-1185">Reference proteome</keyword>
<sequence>MSGATAEEKARLLRILENHSQSFLSSFASSANGSKRKNERPGSSNYKKPRISQSSEDEKKEDWHGISRDTAFDSSFESEEEDEVSGETDFEHTDEETFVQNPESNVVVFSEPGPKKGFQGDRVSKAEMKAFMSSKISKLNSNSGGVAPTSKTAIEEEDRTNAQNDALLHKLVYTKLLSGSLSTELKLTPAQRRKALAGRVLELAGEVKLGKGEKVVRETEKNKASKRVREGISQKQKERGMKELEQAKNLGNYHPTLKKLFEASGSSSTRKREKGMKMGVGKFSNGALKLSREDLKSIRVPQSEMSSSKGRKDRGKFQKNQ</sequence>
<feature type="region of interest" description="Disordered" evidence="1">
    <location>
        <begin position="220"/>
        <end position="239"/>
    </location>
</feature>
<organism evidence="2 3">
    <name type="scientific">Gymnopilus junonius</name>
    <name type="common">Spectacular rustgill mushroom</name>
    <name type="synonym">Gymnopilus spectabilis subsp. junonius</name>
    <dbReference type="NCBI Taxonomy" id="109634"/>
    <lineage>
        <taxon>Eukaryota</taxon>
        <taxon>Fungi</taxon>
        <taxon>Dikarya</taxon>
        <taxon>Basidiomycota</taxon>
        <taxon>Agaricomycotina</taxon>
        <taxon>Agaricomycetes</taxon>
        <taxon>Agaricomycetidae</taxon>
        <taxon>Agaricales</taxon>
        <taxon>Agaricineae</taxon>
        <taxon>Hymenogastraceae</taxon>
        <taxon>Gymnopilus</taxon>
    </lineage>
</organism>
<dbReference type="AlphaFoldDB" id="A0A9P5P1Q4"/>
<evidence type="ECO:0000313" key="2">
    <source>
        <dbReference type="EMBL" id="KAF8913823.1"/>
    </source>
</evidence>
<accession>A0A9P5P1Q4</accession>
<feature type="compositionally biased region" description="Acidic residues" evidence="1">
    <location>
        <begin position="76"/>
        <end position="97"/>
    </location>
</feature>